<dbReference type="Proteomes" id="UP001341281">
    <property type="component" value="Chromosome 06"/>
</dbReference>
<dbReference type="EMBL" id="CP144750">
    <property type="protein sequence ID" value="WVZ80571.1"/>
    <property type="molecule type" value="Genomic_DNA"/>
</dbReference>
<keyword evidence="3" id="KW-1185">Reference proteome</keyword>
<dbReference type="AlphaFoldDB" id="A0AAQ3X0M8"/>
<protein>
    <submittedName>
        <fullName evidence="2">Uncharacterized protein</fullName>
    </submittedName>
</protein>
<evidence type="ECO:0000313" key="3">
    <source>
        <dbReference type="Proteomes" id="UP001341281"/>
    </source>
</evidence>
<accession>A0AAQ3X0M8</accession>
<feature type="region of interest" description="Disordered" evidence="1">
    <location>
        <begin position="128"/>
        <end position="154"/>
    </location>
</feature>
<evidence type="ECO:0000313" key="2">
    <source>
        <dbReference type="EMBL" id="WVZ80571.1"/>
    </source>
</evidence>
<evidence type="ECO:0000256" key="1">
    <source>
        <dbReference type="SAM" id="MobiDB-lite"/>
    </source>
</evidence>
<feature type="compositionally biased region" description="Pro residues" evidence="1">
    <location>
        <begin position="136"/>
        <end position="146"/>
    </location>
</feature>
<gene>
    <name evidence="2" type="ORF">U9M48_028037</name>
</gene>
<organism evidence="2 3">
    <name type="scientific">Paspalum notatum var. saurae</name>
    <dbReference type="NCBI Taxonomy" id="547442"/>
    <lineage>
        <taxon>Eukaryota</taxon>
        <taxon>Viridiplantae</taxon>
        <taxon>Streptophyta</taxon>
        <taxon>Embryophyta</taxon>
        <taxon>Tracheophyta</taxon>
        <taxon>Spermatophyta</taxon>
        <taxon>Magnoliopsida</taxon>
        <taxon>Liliopsida</taxon>
        <taxon>Poales</taxon>
        <taxon>Poaceae</taxon>
        <taxon>PACMAD clade</taxon>
        <taxon>Panicoideae</taxon>
        <taxon>Andropogonodae</taxon>
        <taxon>Paspaleae</taxon>
        <taxon>Paspalinae</taxon>
        <taxon>Paspalum</taxon>
    </lineage>
</organism>
<reference evidence="2 3" key="1">
    <citation type="submission" date="2024-02" db="EMBL/GenBank/DDBJ databases">
        <title>High-quality chromosome-scale genome assembly of Pensacola bahiagrass (Paspalum notatum Flugge var. saurae).</title>
        <authorList>
            <person name="Vega J.M."/>
            <person name="Podio M."/>
            <person name="Orjuela J."/>
            <person name="Siena L.A."/>
            <person name="Pessino S.C."/>
            <person name="Combes M.C."/>
            <person name="Mariac C."/>
            <person name="Albertini E."/>
            <person name="Pupilli F."/>
            <person name="Ortiz J.P.A."/>
            <person name="Leblanc O."/>
        </authorList>
    </citation>
    <scope>NUCLEOTIDE SEQUENCE [LARGE SCALE GENOMIC DNA]</scope>
    <source>
        <strain evidence="2">R1</strain>
        <tissue evidence="2">Leaf</tissue>
    </source>
</reference>
<proteinExistence type="predicted"/>
<sequence>MRIHDRAVLDPLYEWRNLLNKDRHLLSCLLASNRLLARWPPPLRVLDVAHAGPDHGMCVYLCNCRLRDDGAFPLSRSRCGGGMASAGGRAQRLESRAGGGRRRTLLHREKLRAIYSLFLINAAPAPGHDRLARTPSPTPLPGPPAPRHAVVDPT</sequence>
<name>A0AAQ3X0M8_PASNO</name>